<evidence type="ECO:0000259" key="2">
    <source>
        <dbReference type="PROSITE" id="PS50882"/>
    </source>
</evidence>
<accession>A0A813L0V6</accession>
<dbReference type="InterPro" id="IPR029058">
    <property type="entry name" value="AB_hydrolase_fold"/>
</dbReference>
<feature type="region of interest" description="Disordered" evidence="1">
    <location>
        <begin position="933"/>
        <end position="1025"/>
    </location>
</feature>
<feature type="compositionally biased region" description="Low complexity" evidence="1">
    <location>
        <begin position="948"/>
        <end position="963"/>
    </location>
</feature>
<name>A0A813L0V6_POLGL</name>
<dbReference type="EMBL" id="CAJNNW010032559">
    <property type="protein sequence ID" value="CAE8714006.1"/>
    <property type="molecule type" value="Genomic_DNA"/>
</dbReference>
<evidence type="ECO:0000313" key="3">
    <source>
        <dbReference type="EMBL" id="CAE8714006.1"/>
    </source>
</evidence>
<evidence type="ECO:0000313" key="4">
    <source>
        <dbReference type="Proteomes" id="UP000626109"/>
    </source>
</evidence>
<comment type="caution">
    <text evidence="3">The sequence shown here is derived from an EMBL/GenBank/DDBJ whole genome shotgun (WGS) entry which is preliminary data.</text>
</comment>
<dbReference type="Gene3D" id="3.10.590.10">
    <property type="entry name" value="ph1033 like domains"/>
    <property type="match status" value="1"/>
</dbReference>
<dbReference type="GO" id="GO:0005654">
    <property type="term" value="C:nucleoplasm"/>
    <property type="evidence" value="ECO:0007669"/>
    <property type="project" value="TreeGrafter"/>
</dbReference>
<protein>
    <recommendedName>
        <fullName evidence="2">YTH domain-containing protein</fullName>
    </recommendedName>
</protein>
<dbReference type="PANTHER" id="PTHR12357:SF3">
    <property type="entry name" value="YTH DOMAIN-CONTAINING PROTEIN 1"/>
    <property type="match status" value="1"/>
</dbReference>
<feature type="compositionally biased region" description="Basic residues" evidence="1">
    <location>
        <begin position="1003"/>
        <end position="1018"/>
    </location>
</feature>
<feature type="domain" description="YTH" evidence="2">
    <location>
        <begin position="799"/>
        <end position="930"/>
    </location>
</feature>
<dbReference type="PANTHER" id="PTHR12357">
    <property type="entry name" value="YTH YT521-B HOMOLOGY DOMAIN-CONTAINING"/>
    <property type="match status" value="1"/>
</dbReference>
<dbReference type="Proteomes" id="UP000626109">
    <property type="component" value="Unassembled WGS sequence"/>
</dbReference>
<dbReference type="GO" id="GO:1990247">
    <property type="term" value="F:N6-methyladenosine-containing RNA reader activity"/>
    <property type="evidence" value="ECO:0007669"/>
    <property type="project" value="TreeGrafter"/>
</dbReference>
<dbReference type="GO" id="GO:0000398">
    <property type="term" value="P:mRNA splicing, via spliceosome"/>
    <property type="evidence" value="ECO:0007669"/>
    <property type="project" value="TreeGrafter"/>
</dbReference>
<dbReference type="GO" id="GO:0048024">
    <property type="term" value="P:regulation of mRNA splicing, via spliceosome"/>
    <property type="evidence" value="ECO:0007669"/>
    <property type="project" value="TreeGrafter"/>
</dbReference>
<feature type="compositionally biased region" description="Low complexity" evidence="1">
    <location>
        <begin position="990"/>
        <end position="999"/>
    </location>
</feature>
<dbReference type="Pfam" id="PF04146">
    <property type="entry name" value="YTH"/>
    <property type="match status" value="1"/>
</dbReference>
<proteinExistence type="predicted"/>
<dbReference type="CDD" id="cd21134">
    <property type="entry name" value="YTH"/>
    <property type="match status" value="1"/>
</dbReference>
<dbReference type="SUPFAM" id="SSF53474">
    <property type="entry name" value="alpha/beta-Hydrolases"/>
    <property type="match status" value="1"/>
</dbReference>
<gene>
    <name evidence="3" type="ORF">PGLA2088_LOCUS37779</name>
</gene>
<dbReference type="InterPro" id="IPR022742">
    <property type="entry name" value="Hydrolase_4"/>
</dbReference>
<dbReference type="AlphaFoldDB" id="A0A813L0V6"/>
<reference evidence="3" key="1">
    <citation type="submission" date="2021-02" db="EMBL/GenBank/DDBJ databases">
        <authorList>
            <person name="Dougan E. K."/>
            <person name="Rhodes N."/>
            <person name="Thang M."/>
            <person name="Chan C."/>
        </authorList>
    </citation>
    <scope>NUCLEOTIDE SEQUENCE</scope>
</reference>
<feature type="compositionally biased region" description="Polar residues" evidence="1">
    <location>
        <begin position="774"/>
        <end position="789"/>
    </location>
</feature>
<feature type="region of interest" description="Disordered" evidence="1">
    <location>
        <begin position="765"/>
        <end position="794"/>
    </location>
</feature>
<organism evidence="3 4">
    <name type="scientific">Polarella glacialis</name>
    <name type="common">Dinoflagellate</name>
    <dbReference type="NCBI Taxonomy" id="89957"/>
    <lineage>
        <taxon>Eukaryota</taxon>
        <taxon>Sar</taxon>
        <taxon>Alveolata</taxon>
        <taxon>Dinophyceae</taxon>
        <taxon>Suessiales</taxon>
        <taxon>Suessiaceae</taxon>
        <taxon>Polarella</taxon>
    </lineage>
</organism>
<dbReference type="GO" id="GO:0003729">
    <property type="term" value="F:mRNA binding"/>
    <property type="evidence" value="ECO:0007669"/>
    <property type="project" value="TreeGrafter"/>
</dbReference>
<feature type="non-terminal residue" evidence="3">
    <location>
        <position position="1"/>
    </location>
</feature>
<dbReference type="Pfam" id="PF12146">
    <property type="entry name" value="Hydrolase_4"/>
    <property type="match status" value="1"/>
</dbReference>
<dbReference type="PROSITE" id="PS50882">
    <property type="entry name" value="YTH"/>
    <property type="match status" value="1"/>
</dbReference>
<dbReference type="InterPro" id="IPR045168">
    <property type="entry name" value="YTH_prot"/>
</dbReference>
<sequence>GVFTCIPPFLFTYQLDLALPPMTVLGVPIGGKVNRLAEEAERIRSGTTHRWFDCKLFPEVDDSTCYINKPLCLPPTLEAAYKRERLRSTKALAEKALPPEAEWAVFQDGCHVKVECTLGKCVSHVCNLIDQGGMVDGPVIWEVVGGAEKGGILVREGRELTSAELAERLSVGALVEQLSLEGPRGAAERLHYRRLTGFGPISGWVSLKVKDKPLLTVKSKANEAKEGLSAIGTSETSKGIDVDNGSDLLAKVSAALKVNADLDAANAAFGALAQAFDGEKKSLDSKLLLARGLLYWRWSRLDRALKDLTEAHRQKVEGAPQALLAMRLCLSQFPDAQILAIELGDTEAVNHIDRWAVAAQKMSNLFFPSLVNFEPRELEVLPGVLQRDVLIPTSEDAKLGVRLLLFRDSNGQIMTDRPLVLCFHGEDESVESFCRPEVFETWRVAGVSIAVASFRGYGFSTGTTSHGLLRVDGDAVCNELPRAFAGLGLPWPWPGQLALYGNSLGSRVACYLAGIRGELFDGGVVLETAWCGSYAPGARPLPEPPRHMALAAMGSNSMGDSRFGSQELNMAAGGLGRRARTLLANSGLVGTSAATAAAQCAHFCYPRGNEDLIRGFSGRLLILHGEVDHVVPSEHARRLCDSAESATRRLVLAKGKRQDSLRGSKEYQEALTTFFHTVPIAAHATANLSGLRLAVYRDHELQSSGLELFHDAHSLLNEAIVMQWSAEGQLFKCSRALRPGVRPAALPVGRVKSVDAVSPFDVTSSPFDAVEPDPSSNRKAPETSVSTPAPQEEIHTSRTRYFVITSNTKENVVKSVRHSLWATQRKNEDNLDQAFRTAPAVILIFAVQRSDAFQGYARMRSLVGRPKQRGVDPFNGFGRLFDCEWLRLHDLPHHEVHQLRNPLCEDKQVQFSRDGQELANSVGRQLCGLIDRHIDDPESFPPPPQAAAPPRSQAWQPPSSGQGAPSGGGWPAAPGQSSNTFGVGSRGREGSVSSGSEVGSDGHRRRRRKRRKDRKYRNAPHPLEGGFDKQVEFFLSLDFEDYVEWWKRFGSVSPGPTAPPDMS</sequence>
<evidence type="ECO:0000256" key="1">
    <source>
        <dbReference type="SAM" id="MobiDB-lite"/>
    </source>
</evidence>
<dbReference type="Gene3D" id="3.40.50.1820">
    <property type="entry name" value="alpha/beta hydrolase"/>
    <property type="match status" value="1"/>
</dbReference>
<dbReference type="InterPro" id="IPR007275">
    <property type="entry name" value="YTH_domain"/>
</dbReference>